<keyword evidence="3" id="KW-1185">Reference proteome</keyword>
<dbReference type="InterPro" id="IPR002925">
    <property type="entry name" value="Dienelactn_hydro"/>
</dbReference>
<evidence type="ECO:0000313" key="3">
    <source>
        <dbReference type="Proteomes" id="UP000054477"/>
    </source>
</evidence>
<gene>
    <name evidence="2" type="ORF">K443DRAFT_379191</name>
</gene>
<name>A0A0C9YAJ2_9AGAR</name>
<dbReference type="AlphaFoldDB" id="A0A0C9YAJ2"/>
<reference evidence="2 3" key="1">
    <citation type="submission" date="2014-04" db="EMBL/GenBank/DDBJ databases">
        <authorList>
            <consortium name="DOE Joint Genome Institute"/>
            <person name="Kuo A."/>
            <person name="Kohler A."/>
            <person name="Nagy L.G."/>
            <person name="Floudas D."/>
            <person name="Copeland A."/>
            <person name="Barry K.W."/>
            <person name="Cichocki N."/>
            <person name="Veneault-Fourrey C."/>
            <person name="LaButti K."/>
            <person name="Lindquist E.A."/>
            <person name="Lipzen A."/>
            <person name="Lundell T."/>
            <person name="Morin E."/>
            <person name="Murat C."/>
            <person name="Sun H."/>
            <person name="Tunlid A."/>
            <person name="Henrissat B."/>
            <person name="Grigoriev I.V."/>
            <person name="Hibbett D.S."/>
            <person name="Martin F."/>
            <person name="Nordberg H.P."/>
            <person name="Cantor M.N."/>
            <person name="Hua S.X."/>
        </authorList>
    </citation>
    <scope>NUCLEOTIDE SEQUENCE [LARGE SCALE GENOMIC DNA]</scope>
    <source>
        <strain evidence="2 3">LaAM-08-1</strain>
    </source>
</reference>
<dbReference type="OrthoDB" id="17560at2759"/>
<proteinExistence type="predicted"/>
<evidence type="ECO:0000313" key="2">
    <source>
        <dbReference type="EMBL" id="KIK05008.1"/>
    </source>
</evidence>
<protein>
    <recommendedName>
        <fullName evidence="1">Dienelactone hydrolase domain-containing protein</fullName>
    </recommendedName>
</protein>
<dbReference type="InterPro" id="IPR029058">
    <property type="entry name" value="AB_hydrolase_fold"/>
</dbReference>
<dbReference type="EMBL" id="KN838564">
    <property type="protein sequence ID" value="KIK05008.1"/>
    <property type="molecule type" value="Genomic_DNA"/>
</dbReference>
<evidence type="ECO:0000259" key="1">
    <source>
        <dbReference type="Pfam" id="PF01738"/>
    </source>
</evidence>
<dbReference type="PANTHER" id="PTHR17630:SF44">
    <property type="entry name" value="PROTEIN AIM2"/>
    <property type="match status" value="1"/>
</dbReference>
<dbReference type="Pfam" id="PF01738">
    <property type="entry name" value="DLH"/>
    <property type="match status" value="1"/>
</dbReference>
<dbReference type="Gene3D" id="3.40.50.1820">
    <property type="entry name" value="alpha/beta hydrolase"/>
    <property type="match status" value="1"/>
</dbReference>
<dbReference type="HOGENOM" id="CLU_054590_2_2_1"/>
<dbReference type="PANTHER" id="PTHR17630">
    <property type="entry name" value="DIENELACTONE HYDROLASE"/>
    <property type="match status" value="1"/>
</dbReference>
<reference evidence="3" key="2">
    <citation type="submission" date="2015-01" db="EMBL/GenBank/DDBJ databases">
        <title>Evolutionary Origins and Diversification of the Mycorrhizal Mutualists.</title>
        <authorList>
            <consortium name="DOE Joint Genome Institute"/>
            <consortium name="Mycorrhizal Genomics Consortium"/>
            <person name="Kohler A."/>
            <person name="Kuo A."/>
            <person name="Nagy L.G."/>
            <person name="Floudas D."/>
            <person name="Copeland A."/>
            <person name="Barry K.W."/>
            <person name="Cichocki N."/>
            <person name="Veneault-Fourrey C."/>
            <person name="LaButti K."/>
            <person name="Lindquist E.A."/>
            <person name="Lipzen A."/>
            <person name="Lundell T."/>
            <person name="Morin E."/>
            <person name="Murat C."/>
            <person name="Riley R."/>
            <person name="Ohm R."/>
            <person name="Sun H."/>
            <person name="Tunlid A."/>
            <person name="Henrissat B."/>
            <person name="Grigoriev I.V."/>
            <person name="Hibbett D.S."/>
            <person name="Martin F."/>
        </authorList>
    </citation>
    <scope>NUCLEOTIDE SEQUENCE [LARGE SCALE GENOMIC DNA]</scope>
    <source>
        <strain evidence="3">LaAM-08-1</strain>
    </source>
</reference>
<organism evidence="2 3">
    <name type="scientific">Laccaria amethystina LaAM-08-1</name>
    <dbReference type="NCBI Taxonomy" id="1095629"/>
    <lineage>
        <taxon>Eukaryota</taxon>
        <taxon>Fungi</taxon>
        <taxon>Dikarya</taxon>
        <taxon>Basidiomycota</taxon>
        <taxon>Agaricomycotina</taxon>
        <taxon>Agaricomycetes</taxon>
        <taxon>Agaricomycetidae</taxon>
        <taxon>Agaricales</taxon>
        <taxon>Agaricineae</taxon>
        <taxon>Hydnangiaceae</taxon>
        <taxon>Laccaria</taxon>
    </lineage>
</organism>
<accession>A0A0C9YAJ2</accession>
<dbReference type="GO" id="GO:0016787">
    <property type="term" value="F:hydrolase activity"/>
    <property type="evidence" value="ECO:0007669"/>
    <property type="project" value="InterPro"/>
</dbReference>
<sequence>MGLRNPNLWRVVPIVGGIYKPAAGGVLAVRYHHTKTTTMSFCKHCTKGVTHEGTPQGKWELIGGVNSYVATPTVDYPKEKAILFLTDVFGPQLVNAQLLADDFARNGFKTIVPDYLNGDPIPADAMGPGKTYDLAKWFVNHTQAQTRPTLDKVIEALKKEGVTTFGATGYCYGGRYVFDLAFENIISASVVSHPSLLQVPADLEKYFSTSKAPLLINSCTTDSQFPLEASAQADAIFGEDKFAPGYKREYFEGATHGFAVRGDITDPVAKKAKEGAFDSAVKWFSAKL</sequence>
<dbReference type="SUPFAM" id="SSF53474">
    <property type="entry name" value="alpha/beta-Hydrolases"/>
    <property type="match status" value="1"/>
</dbReference>
<dbReference type="STRING" id="1095629.A0A0C9YAJ2"/>
<feature type="domain" description="Dienelactone hydrolase" evidence="1">
    <location>
        <begin position="66"/>
        <end position="286"/>
    </location>
</feature>
<dbReference type="Proteomes" id="UP000054477">
    <property type="component" value="Unassembled WGS sequence"/>
</dbReference>